<evidence type="ECO:0000313" key="8">
    <source>
        <dbReference type="EMBL" id="RGL17186.1"/>
    </source>
</evidence>
<dbReference type="EMBL" id="QRVP01000021">
    <property type="protein sequence ID" value="RGS51754.1"/>
    <property type="molecule type" value="Genomic_DNA"/>
</dbReference>
<evidence type="ECO:0000313" key="5">
    <source>
        <dbReference type="EMBL" id="MDC1880752.1"/>
    </source>
</evidence>
<dbReference type="EMBL" id="WCUG01000005">
    <property type="protein sequence ID" value="KAB4171334.1"/>
    <property type="molecule type" value="Genomic_DNA"/>
</dbReference>
<evidence type="ECO:0000313" key="4">
    <source>
        <dbReference type="EMBL" id="MDC1854108.1"/>
    </source>
</evidence>
<dbReference type="InterPro" id="IPR024214">
    <property type="entry name" value="DUF3843"/>
</dbReference>
<evidence type="ECO:0000313" key="17">
    <source>
        <dbReference type="Proteomes" id="UP000286114"/>
    </source>
</evidence>
<protein>
    <submittedName>
        <fullName evidence="3">DUF3843 family protein</fullName>
    </submittedName>
    <submittedName>
        <fullName evidence="1">Protein of uncharacterized function (DUF3843)</fullName>
    </submittedName>
</protein>
<organism evidence="3 19">
    <name type="scientific">Bacteroides uniformis</name>
    <dbReference type="NCBI Taxonomy" id="820"/>
    <lineage>
        <taxon>Bacteria</taxon>
        <taxon>Pseudomonadati</taxon>
        <taxon>Bacteroidota</taxon>
        <taxon>Bacteroidia</taxon>
        <taxon>Bacteroidales</taxon>
        <taxon>Bacteroidaceae</taxon>
        <taxon>Bacteroides</taxon>
    </lineage>
</organism>
<evidence type="ECO:0000313" key="11">
    <source>
        <dbReference type="EMBL" id="RHE61572.1"/>
    </source>
</evidence>
<dbReference type="Proteomes" id="UP000284640">
    <property type="component" value="Unassembled WGS sequence"/>
</dbReference>
<dbReference type="Proteomes" id="UP000433928">
    <property type="component" value="Unassembled WGS sequence"/>
</dbReference>
<sequence length="330" mass="38097">MTTINMQYWLGANERTHVLPTDKWYLDFATSILPLVKTSPLFNKEDLRTQIDAAISLGMYFQDAIAQSGGWKLFSEAFQGVYGTYLPFYPLGDDYTPDEINQEDIAFVLWTLKSQFSIFDKEYTLFSPYDKDLLALSQSAYELMDARFEEAPISEGESSFLWVMGLDLLDMPITPLPEVTPETKLSKDAARCLEYSQGKPLLYFTDYKELCTFFVDVLGWENKRSALLPDLEYQKEFVIYANAKGMLVAHNVAAYFCEEHNPMYDAKRAAAEGYKMFCQPGECPFDLLKYGMTKGILPDVELPFLKGKETLHQYWDFIARYYLCEYYEGE</sequence>
<evidence type="ECO:0000313" key="16">
    <source>
        <dbReference type="Proteomes" id="UP000285283"/>
    </source>
</evidence>
<dbReference type="Proteomes" id="UP001214113">
    <property type="component" value="Unassembled WGS sequence"/>
</dbReference>
<dbReference type="EMBL" id="JAQNSG010000009">
    <property type="protein sequence ID" value="MDC1880752.1"/>
    <property type="molecule type" value="Genomic_DNA"/>
</dbReference>
<dbReference type="EMBL" id="QSRK01000002">
    <property type="protein sequence ID" value="RGL17186.1"/>
    <property type="molecule type" value="Genomic_DNA"/>
</dbReference>
<reference evidence="13 14" key="2">
    <citation type="submission" date="2018-08" db="EMBL/GenBank/DDBJ databases">
        <title>A genome reference for cultivated species of the human gut microbiota.</title>
        <authorList>
            <person name="Zou Y."/>
            <person name="Xue W."/>
            <person name="Luo G."/>
        </authorList>
    </citation>
    <scope>NUCLEOTIDE SEQUENCE [LARGE SCALE GENOMIC DNA]</scope>
    <source>
        <strain evidence="9 16">AF21-53</strain>
        <strain evidence="11 15">AM27-46</strain>
        <strain evidence="10 17">AM39-1</strain>
        <strain evidence="8 13">TF08-13</strain>
        <strain evidence="7 14">TF09-22</strain>
    </source>
</reference>
<dbReference type="Proteomes" id="UP001213309">
    <property type="component" value="Unassembled WGS sequence"/>
</dbReference>
<dbReference type="Proteomes" id="UP000285283">
    <property type="component" value="Unassembled WGS sequence"/>
</dbReference>
<dbReference type="EMBL" id="QSKL01000002">
    <property type="protein sequence ID" value="RHE61572.1"/>
    <property type="molecule type" value="Genomic_DNA"/>
</dbReference>
<dbReference type="Proteomes" id="UP000487221">
    <property type="component" value="Unassembled WGS sequence"/>
</dbReference>
<accession>A0A139KH75</accession>
<evidence type="ECO:0000313" key="2">
    <source>
        <dbReference type="EMBL" id="KAB4171334.1"/>
    </source>
</evidence>
<dbReference type="RefSeq" id="WP_005826997.1">
    <property type="nucleotide sequence ID" value="NZ_BAABZM010000001.1"/>
</dbReference>
<dbReference type="GeneID" id="99753050"/>
<reference evidence="4" key="4">
    <citation type="submission" date="2022-10" db="EMBL/GenBank/DDBJ databases">
        <title>Human gut microbiome strain richness.</title>
        <authorList>
            <person name="Chen-Liaw A."/>
        </authorList>
    </citation>
    <scope>NUCLEOTIDE SEQUENCE</scope>
    <source>
        <strain evidence="5">1001713st2_A4_1001713B170214_170313</strain>
        <strain evidence="4">BSD2780061687st1_G10_BSD2780061687b_171204</strain>
    </source>
</reference>
<evidence type="ECO:0000313" key="15">
    <source>
        <dbReference type="Proteomes" id="UP000284640"/>
    </source>
</evidence>
<dbReference type="Proteomes" id="UP000260874">
    <property type="component" value="Unassembled WGS sequence"/>
</dbReference>
<evidence type="ECO:0000313" key="19">
    <source>
        <dbReference type="Proteomes" id="UP000487221"/>
    </source>
</evidence>
<evidence type="ECO:0000313" key="13">
    <source>
        <dbReference type="Proteomes" id="UP000260795"/>
    </source>
</evidence>
<dbReference type="PATRIC" id="fig|820.27.peg.650"/>
<evidence type="ECO:0000313" key="18">
    <source>
        <dbReference type="Proteomes" id="UP000433928"/>
    </source>
</evidence>
<dbReference type="EMBL" id="CZAF01000003">
    <property type="protein sequence ID" value="CUO61909.1"/>
    <property type="molecule type" value="Genomic_DNA"/>
</dbReference>
<dbReference type="EMBL" id="QSHA01000006">
    <property type="protein sequence ID" value="RHB73523.1"/>
    <property type="molecule type" value="Genomic_DNA"/>
</dbReference>
<dbReference type="Proteomes" id="UP000095614">
    <property type="component" value="Unassembled WGS sequence"/>
</dbReference>
<name>A0A139KH75_BACUN</name>
<evidence type="ECO:0000313" key="9">
    <source>
        <dbReference type="EMBL" id="RGS51754.1"/>
    </source>
</evidence>
<evidence type="ECO:0000313" key="10">
    <source>
        <dbReference type="EMBL" id="RHB73523.1"/>
    </source>
</evidence>
<proteinExistence type="predicted"/>
<reference evidence="6" key="5">
    <citation type="submission" date="2023-10" db="EMBL/GenBank/DDBJ databases">
        <title>Genome of Potential pathogenic bacteria in Crohn's disease.</title>
        <authorList>
            <person name="Rodriguez-Palacios A."/>
        </authorList>
    </citation>
    <scope>NUCLEOTIDE SEQUENCE</scope>
    <source>
        <strain evidence="6">CavFT-hAR50</strain>
    </source>
</reference>
<dbReference type="Proteomes" id="UP000286114">
    <property type="component" value="Unassembled WGS sequence"/>
</dbReference>
<evidence type="ECO:0000313" key="14">
    <source>
        <dbReference type="Proteomes" id="UP000260874"/>
    </source>
</evidence>
<dbReference type="Pfam" id="PF12954">
    <property type="entry name" value="DUF3843"/>
    <property type="match status" value="2"/>
</dbReference>
<dbReference type="EMBL" id="JAQNSB010000005">
    <property type="protein sequence ID" value="MDC1854108.1"/>
    <property type="molecule type" value="Genomic_DNA"/>
</dbReference>
<evidence type="ECO:0000313" key="12">
    <source>
        <dbReference type="Proteomes" id="UP000095614"/>
    </source>
</evidence>
<dbReference type="Proteomes" id="UP001181247">
    <property type="component" value="Unassembled WGS sequence"/>
</dbReference>
<dbReference type="STRING" id="820.ERS852554_02058"/>
<dbReference type="EMBL" id="WCTY01000036">
    <property type="protein sequence ID" value="KAB4181035.1"/>
    <property type="molecule type" value="Genomic_DNA"/>
</dbReference>
<evidence type="ECO:0000313" key="6">
    <source>
        <dbReference type="EMBL" id="MDU0244622.1"/>
    </source>
</evidence>
<evidence type="ECO:0000313" key="7">
    <source>
        <dbReference type="EMBL" id="RGK86177.1"/>
    </source>
</evidence>
<dbReference type="EMBL" id="QSRB01000006">
    <property type="protein sequence ID" value="RGK86177.1"/>
    <property type="molecule type" value="Genomic_DNA"/>
</dbReference>
<evidence type="ECO:0000313" key="1">
    <source>
        <dbReference type="EMBL" id="CUO61909.1"/>
    </source>
</evidence>
<dbReference type="EMBL" id="JAWDEU010000002">
    <property type="protein sequence ID" value="MDU0244622.1"/>
    <property type="molecule type" value="Genomic_DNA"/>
</dbReference>
<dbReference type="AlphaFoldDB" id="A0A139KH75"/>
<reference evidence="1 12" key="1">
    <citation type="submission" date="2015-09" db="EMBL/GenBank/DDBJ databases">
        <authorList>
            <consortium name="Pathogen Informatics"/>
        </authorList>
    </citation>
    <scope>NUCLEOTIDE SEQUENCE [LARGE SCALE GENOMIC DNA]</scope>
    <source>
        <strain evidence="1 12">2789STDY5834847</strain>
    </source>
</reference>
<dbReference type="Proteomes" id="UP000260795">
    <property type="component" value="Unassembled WGS sequence"/>
</dbReference>
<gene>
    <name evidence="11" type="ORF">DW729_05260</name>
    <name evidence="10" type="ORF">DW873_10125</name>
    <name evidence="9" type="ORF">DWX87_17290</name>
    <name evidence="8" type="ORF">DXC80_01760</name>
    <name evidence="7" type="ORF">DXC91_09835</name>
    <name evidence="1" type="ORF">ERS852462_00967</name>
    <name evidence="3" type="ORF">GAQ44_17615</name>
    <name evidence="2" type="ORF">GAQ59_06825</name>
    <name evidence="4" type="ORF">POZ22_04785</name>
    <name evidence="5" type="ORF">POZ24_12030</name>
    <name evidence="6" type="ORF">RVH16_07835</name>
</gene>
<evidence type="ECO:0000313" key="3">
    <source>
        <dbReference type="EMBL" id="KAB4181035.1"/>
    </source>
</evidence>
<dbReference type="OrthoDB" id="693120at2"/>
<reference evidence="18 19" key="3">
    <citation type="journal article" date="2019" name="Nat. Med.">
        <title>A library of human gut bacterial isolates paired with longitudinal multiomics data enables mechanistic microbiome research.</title>
        <authorList>
            <person name="Poyet M."/>
            <person name="Groussin M."/>
            <person name="Gibbons S.M."/>
            <person name="Avila-Pacheco J."/>
            <person name="Jiang X."/>
            <person name="Kearney S.M."/>
            <person name="Perrotta A.R."/>
            <person name="Berdy B."/>
            <person name="Zhao S."/>
            <person name="Lieberman T.D."/>
            <person name="Swanson P.K."/>
            <person name="Smith M."/>
            <person name="Roesemann S."/>
            <person name="Alexander J.E."/>
            <person name="Rich S.A."/>
            <person name="Livny J."/>
            <person name="Vlamakis H."/>
            <person name="Clish C."/>
            <person name="Bullock K."/>
            <person name="Deik A."/>
            <person name="Scott J."/>
            <person name="Pierce K.A."/>
            <person name="Xavier R.J."/>
            <person name="Alm E.J."/>
        </authorList>
    </citation>
    <scope>NUCLEOTIDE SEQUENCE [LARGE SCALE GENOMIC DNA]</scope>
    <source>
        <strain evidence="3 19">BIOML-A19</strain>
        <strain evidence="2 18">BIOML-A27</strain>
    </source>
</reference>